<dbReference type="GO" id="GO:0008643">
    <property type="term" value="P:carbohydrate transport"/>
    <property type="evidence" value="ECO:0007669"/>
    <property type="project" value="InterPro"/>
</dbReference>
<evidence type="ECO:0008006" key="6">
    <source>
        <dbReference type="Google" id="ProtNLM"/>
    </source>
</evidence>
<reference evidence="4 5" key="1">
    <citation type="submission" date="2018-11" db="EMBL/GenBank/DDBJ databases">
        <authorList>
            <person name="Mardanov A.V."/>
            <person name="Ravin N.V."/>
            <person name="Dedysh S.N."/>
        </authorList>
    </citation>
    <scope>NUCLEOTIDE SEQUENCE [LARGE SCALE GENOMIC DNA]</scope>
    <source>
        <strain evidence="4 5">AF10</strain>
    </source>
</reference>
<evidence type="ECO:0000256" key="3">
    <source>
        <dbReference type="SAM" id="MobiDB-lite"/>
    </source>
</evidence>
<dbReference type="AlphaFoldDB" id="A0A4Q0SUI1"/>
<feature type="signal peptide" evidence="2">
    <location>
        <begin position="1"/>
        <end position="30"/>
    </location>
</feature>
<sequence length="463" mass="50431">MKQLIPATGRSGLHATFFAIFLLSACGASAQQSDNTTPAAVAARGEADQNPPSTDYEHPGGRDIEDLNLRGGYLKLPPFSETVFGLENPVTQNLAKHGIGLYDIDDNDFTYNTLSAPAPLAQQTYTGQRPTWKSSHYPMLTWDLRQLGVKGGQLEVMGTVQKISWNAGGPNAIGFGALAYYQSLFKGHLELKGGYIDNDFEYVGTAIGGQASSGSLGVFASLPFEVGMSYLPMTTPAFNVNVHYPHHVYTKIGLQRSMDPKGGVTEAARDTIGLRFAPKGDGLLTIYEGGYQHDADAKTHQMWLRGGYMYNTTHFTNLKTGGQTTNNMLGYLLADRQLWKTDPAQPYRGLYAGVSAMDAPATQNSYSQYYEARLYMRAPFHSRPADMASIVSSHTTYSPYAKYNAVASGSTYWNGATSLTGSYTLRLARGTYFTPGISYTNGPDIAPRNKSSLNLLAVFSIFF</sequence>
<dbReference type="Pfam" id="PF04966">
    <property type="entry name" value="OprB"/>
    <property type="match status" value="1"/>
</dbReference>
<dbReference type="InterPro" id="IPR038673">
    <property type="entry name" value="OprB_sf"/>
</dbReference>
<feature type="region of interest" description="Disordered" evidence="3">
    <location>
        <begin position="37"/>
        <end position="59"/>
    </location>
</feature>
<dbReference type="GO" id="GO:0016020">
    <property type="term" value="C:membrane"/>
    <property type="evidence" value="ECO:0007669"/>
    <property type="project" value="InterPro"/>
</dbReference>
<keyword evidence="5" id="KW-1185">Reference proteome</keyword>
<dbReference type="GO" id="GO:0015288">
    <property type="term" value="F:porin activity"/>
    <property type="evidence" value="ECO:0007669"/>
    <property type="project" value="InterPro"/>
</dbReference>
<evidence type="ECO:0000313" key="5">
    <source>
        <dbReference type="Proteomes" id="UP000289437"/>
    </source>
</evidence>
<comment type="similarity">
    <text evidence="1 2">Belongs to the OprB family.</text>
</comment>
<protein>
    <recommendedName>
        <fullName evidence="6">Porin</fullName>
    </recommendedName>
</protein>
<comment type="caution">
    <text evidence="4">The sequence shown here is derived from an EMBL/GenBank/DDBJ whole genome shotgun (WGS) entry which is preliminary data.</text>
</comment>
<dbReference type="PANTHER" id="PTHR37944:SF1">
    <property type="entry name" value="PORIN B"/>
    <property type="match status" value="1"/>
</dbReference>
<evidence type="ECO:0000313" key="4">
    <source>
        <dbReference type="EMBL" id="RXH54685.1"/>
    </source>
</evidence>
<accession>A0A4Q0SUI1</accession>
<proteinExistence type="inferred from homology"/>
<dbReference type="EMBL" id="RDSM01000003">
    <property type="protein sequence ID" value="RXH54685.1"/>
    <property type="molecule type" value="Genomic_DNA"/>
</dbReference>
<dbReference type="InterPro" id="IPR007049">
    <property type="entry name" value="Carb-sel_porin_OprB"/>
</dbReference>
<dbReference type="InterPro" id="IPR052932">
    <property type="entry name" value="OprB_Porin"/>
</dbReference>
<dbReference type="PROSITE" id="PS51257">
    <property type="entry name" value="PROKAR_LIPOPROTEIN"/>
    <property type="match status" value="1"/>
</dbReference>
<dbReference type="Gene3D" id="2.40.160.180">
    <property type="entry name" value="Carbohydrate-selective porin OprB"/>
    <property type="match status" value="1"/>
</dbReference>
<feature type="chain" id="PRO_5041014210" description="Porin" evidence="2">
    <location>
        <begin position="31"/>
        <end position="463"/>
    </location>
</feature>
<dbReference type="RefSeq" id="WP_128914435.1">
    <property type="nucleotide sequence ID" value="NZ_RDSM01000003.1"/>
</dbReference>
<dbReference type="PANTHER" id="PTHR37944">
    <property type="entry name" value="PORIN B"/>
    <property type="match status" value="1"/>
</dbReference>
<name>A0A4Q0SUI1_9BACT</name>
<reference evidence="5" key="2">
    <citation type="submission" date="2019-02" db="EMBL/GenBank/DDBJ databases">
        <title>Granulicella sibirica sp. nov., a psychrotolerant acidobacterium isolated from an organic soil layer in forested tundra, West Siberia.</title>
        <authorList>
            <person name="Oshkin I.Y."/>
            <person name="Kulichevskaya I.S."/>
            <person name="Rijpstra W.I.C."/>
            <person name="Sinninghe Damste J.S."/>
            <person name="Rakitin A.L."/>
            <person name="Ravin N.V."/>
            <person name="Dedysh S.N."/>
        </authorList>
    </citation>
    <scope>NUCLEOTIDE SEQUENCE [LARGE SCALE GENOMIC DNA]</scope>
    <source>
        <strain evidence="5">AF10</strain>
    </source>
</reference>
<organism evidence="4 5">
    <name type="scientific">Granulicella sibirica</name>
    <dbReference type="NCBI Taxonomy" id="2479048"/>
    <lineage>
        <taxon>Bacteria</taxon>
        <taxon>Pseudomonadati</taxon>
        <taxon>Acidobacteriota</taxon>
        <taxon>Terriglobia</taxon>
        <taxon>Terriglobales</taxon>
        <taxon>Acidobacteriaceae</taxon>
        <taxon>Granulicella</taxon>
    </lineage>
</organism>
<dbReference type="Proteomes" id="UP000289437">
    <property type="component" value="Unassembled WGS sequence"/>
</dbReference>
<gene>
    <name evidence="4" type="ORF">GRAN_3789</name>
</gene>
<evidence type="ECO:0000256" key="2">
    <source>
        <dbReference type="RuleBase" id="RU363072"/>
    </source>
</evidence>
<keyword evidence="2" id="KW-0732">Signal</keyword>
<evidence type="ECO:0000256" key="1">
    <source>
        <dbReference type="ARBA" id="ARBA00008769"/>
    </source>
</evidence>
<dbReference type="OrthoDB" id="177316at2"/>